<dbReference type="AlphaFoldDB" id="A0A023BU04"/>
<comment type="catalytic activity">
    <reaction evidence="1">
        <text>ATP + protein L-histidine = ADP + protein N-phospho-L-histidine.</text>
        <dbReference type="EC" id="2.7.13.3"/>
    </reaction>
</comment>
<evidence type="ECO:0000313" key="8">
    <source>
        <dbReference type="EMBL" id="EZH73481.1"/>
    </source>
</evidence>
<dbReference type="STRING" id="1317122.ATO12_16215"/>
<feature type="transmembrane region" description="Helical" evidence="6">
    <location>
        <begin position="434"/>
        <end position="453"/>
    </location>
</feature>
<reference evidence="8 9" key="1">
    <citation type="submission" date="2014-04" db="EMBL/GenBank/DDBJ databases">
        <title>Aquimarina sp. 22II-S11-z7 Genome Sequencing.</title>
        <authorList>
            <person name="Lai Q."/>
        </authorList>
    </citation>
    <scope>NUCLEOTIDE SEQUENCE [LARGE SCALE GENOMIC DNA]</scope>
    <source>
        <strain evidence="8 9">22II-S11-z7</strain>
    </source>
</reference>
<dbReference type="InterPro" id="IPR003594">
    <property type="entry name" value="HATPase_dom"/>
</dbReference>
<comment type="caution">
    <text evidence="8">The sequence shown here is derived from an EMBL/GenBank/DDBJ whole genome shotgun (WGS) entry which is preliminary data.</text>
</comment>
<evidence type="ECO:0000256" key="1">
    <source>
        <dbReference type="ARBA" id="ARBA00000085"/>
    </source>
</evidence>
<dbReference type="OrthoDB" id="943406at2"/>
<gene>
    <name evidence="8" type="ORF">ATO12_16215</name>
</gene>
<keyword evidence="5" id="KW-0902">Two-component regulatory system</keyword>
<evidence type="ECO:0000256" key="3">
    <source>
        <dbReference type="ARBA" id="ARBA00022679"/>
    </source>
</evidence>
<dbReference type="InterPro" id="IPR005467">
    <property type="entry name" value="His_kinase_dom"/>
</dbReference>
<accession>A0A023BU04</accession>
<evidence type="ECO:0000256" key="2">
    <source>
        <dbReference type="ARBA" id="ARBA00012438"/>
    </source>
</evidence>
<keyword evidence="6" id="KW-0812">Transmembrane</keyword>
<dbReference type="GO" id="GO:0000160">
    <property type="term" value="P:phosphorelay signal transduction system"/>
    <property type="evidence" value="ECO:0007669"/>
    <property type="project" value="UniProtKB-KW"/>
</dbReference>
<sequence>MKRYTVLSLFFFGIVTGILFNSCNYDVTDNTISPFIIKKIDSLHSYYDIASNNSNIEEKRLEAIDNFLQGTRKLEIDSLHHKGLSLYIKLLNKYKGPEKAIEQSYVLLQLAQQNKDSIYIGNALYKLGFYNKKLDNYLEAFGYYNQSFKVHRDLKDSTNAGRSLKAMANIQIALGDHNASKTTATDGLKYVENSSEYKMISGLYHGISISFNELKNPEKALFWNSKVLELLNDSIAKKKVGIHLLPVFKNTRANILAEQKKYEESIGILQSLLKDKNVIKKRTRYAQILNNLGYIKFLQNPKNVESETMLLKAYRIRLKNNNLVGLFASNIHLTKYYRNKDVEKAKYHAREAYQSLKDFGNYEALLQVLTLITELDPNSLEDHQRFKEASLKLMQLRKKTREIYAPTRFENENLLKENAEKNRKISEVRNENTIYLLGMLLLITGIGFIVYFFRQQMHHLNQQNKIIQFEASYETETRISKQLHDELGNDIFQVMMQYQKDPHDPHIKDKLNTTYLKARDISRENNEFETGDTYPEELNNMLQNYNQNGILLIAIGFDRIDWNVMDKTVKITVYRVLQELMTNMQKHSQASLVKLRFSNANDTLTITYSDNGVGITEEHLQSKNGLRNTENRIRAIQGTLIFDSEKGKGFKAEIQIPN</sequence>
<dbReference type="Gene3D" id="3.30.565.10">
    <property type="entry name" value="Histidine kinase-like ATPase, C-terminal domain"/>
    <property type="match status" value="1"/>
</dbReference>
<dbReference type="EC" id="2.7.13.3" evidence="2"/>
<dbReference type="PANTHER" id="PTHR24421">
    <property type="entry name" value="NITRATE/NITRITE SENSOR PROTEIN NARX-RELATED"/>
    <property type="match status" value="1"/>
</dbReference>
<keyword evidence="4" id="KW-0418">Kinase</keyword>
<dbReference type="SUPFAM" id="SSF55874">
    <property type="entry name" value="ATPase domain of HSP90 chaperone/DNA topoisomerase II/histidine kinase"/>
    <property type="match status" value="1"/>
</dbReference>
<evidence type="ECO:0000259" key="7">
    <source>
        <dbReference type="PROSITE" id="PS50109"/>
    </source>
</evidence>
<dbReference type="SUPFAM" id="SSF48452">
    <property type="entry name" value="TPR-like"/>
    <property type="match status" value="2"/>
</dbReference>
<evidence type="ECO:0000256" key="4">
    <source>
        <dbReference type="ARBA" id="ARBA00022777"/>
    </source>
</evidence>
<dbReference type="Pfam" id="PF02518">
    <property type="entry name" value="HATPase_c"/>
    <property type="match status" value="1"/>
</dbReference>
<dbReference type="InterPro" id="IPR036890">
    <property type="entry name" value="HATPase_C_sf"/>
</dbReference>
<keyword evidence="3" id="KW-0808">Transferase</keyword>
<evidence type="ECO:0000256" key="5">
    <source>
        <dbReference type="ARBA" id="ARBA00023012"/>
    </source>
</evidence>
<evidence type="ECO:0000256" key="6">
    <source>
        <dbReference type="SAM" id="Phobius"/>
    </source>
</evidence>
<dbReference type="RefSeq" id="WP_051575782.1">
    <property type="nucleotide sequence ID" value="NZ_AQRA01000005.1"/>
</dbReference>
<evidence type="ECO:0000313" key="9">
    <source>
        <dbReference type="Proteomes" id="UP000023541"/>
    </source>
</evidence>
<dbReference type="PROSITE" id="PS50109">
    <property type="entry name" value="HIS_KIN"/>
    <property type="match status" value="1"/>
</dbReference>
<keyword evidence="6" id="KW-0472">Membrane</keyword>
<dbReference type="Gene3D" id="1.25.40.10">
    <property type="entry name" value="Tetratricopeptide repeat domain"/>
    <property type="match status" value="2"/>
</dbReference>
<dbReference type="EMBL" id="AQRA01000005">
    <property type="protein sequence ID" value="EZH73481.1"/>
    <property type="molecule type" value="Genomic_DNA"/>
</dbReference>
<dbReference type="GO" id="GO:0004673">
    <property type="term" value="F:protein histidine kinase activity"/>
    <property type="evidence" value="ECO:0007669"/>
    <property type="project" value="UniProtKB-EC"/>
</dbReference>
<feature type="domain" description="Histidine kinase" evidence="7">
    <location>
        <begin position="573"/>
        <end position="658"/>
    </location>
</feature>
<organism evidence="8 9">
    <name type="scientific">Aquimarina atlantica</name>
    <dbReference type="NCBI Taxonomy" id="1317122"/>
    <lineage>
        <taxon>Bacteria</taxon>
        <taxon>Pseudomonadati</taxon>
        <taxon>Bacteroidota</taxon>
        <taxon>Flavobacteriia</taxon>
        <taxon>Flavobacteriales</taxon>
        <taxon>Flavobacteriaceae</taxon>
        <taxon>Aquimarina</taxon>
    </lineage>
</organism>
<protein>
    <recommendedName>
        <fullName evidence="2">histidine kinase</fullName>
        <ecNumber evidence="2">2.7.13.3</ecNumber>
    </recommendedName>
</protein>
<dbReference type="Proteomes" id="UP000023541">
    <property type="component" value="Unassembled WGS sequence"/>
</dbReference>
<dbReference type="InterPro" id="IPR011990">
    <property type="entry name" value="TPR-like_helical_dom_sf"/>
</dbReference>
<keyword evidence="9" id="KW-1185">Reference proteome</keyword>
<dbReference type="CDD" id="cd16917">
    <property type="entry name" value="HATPase_UhpB-NarQ-NarX-like"/>
    <property type="match status" value="1"/>
</dbReference>
<name>A0A023BU04_9FLAO</name>
<proteinExistence type="predicted"/>
<dbReference type="InterPro" id="IPR050482">
    <property type="entry name" value="Sensor_HK_TwoCompSys"/>
</dbReference>
<dbReference type="eggNOG" id="COG4585">
    <property type="taxonomic scope" value="Bacteria"/>
</dbReference>
<dbReference type="PANTHER" id="PTHR24421:SF10">
    <property type="entry name" value="NITRATE_NITRITE SENSOR PROTEIN NARQ"/>
    <property type="match status" value="1"/>
</dbReference>
<keyword evidence="6" id="KW-1133">Transmembrane helix</keyword>